<reference evidence="1" key="1">
    <citation type="journal article" date="2015" name="Nature">
        <title>Complex archaea that bridge the gap between prokaryotes and eukaryotes.</title>
        <authorList>
            <person name="Spang A."/>
            <person name="Saw J.H."/>
            <person name="Jorgensen S.L."/>
            <person name="Zaremba-Niedzwiedzka K."/>
            <person name="Martijn J."/>
            <person name="Lind A.E."/>
            <person name="van Eijk R."/>
            <person name="Schleper C."/>
            <person name="Guy L."/>
            <person name="Ettema T.J."/>
        </authorList>
    </citation>
    <scope>NUCLEOTIDE SEQUENCE</scope>
</reference>
<dbReference type="AlphaFoldDB" id="A0A0F9LL31"/>
<protein>
    <submittedName>
        <fullName evidence="1">Uncharacterized protein</fullName>
    </submittedName>
</protein>
<dbReference type="EMBL" id="LAZR01012190">
    <property type="protein sequence ID" value="KKM28100.1"/>
    <property type="molecule type" value="Genomic_DNA"/>
</dbReference>
<proteinExistence type="predicted"/>
<comment type="caution">
    <text evidence="1">The sequence shown here is derived from an EMBL/GenBank/DDBJ whole genome shotgun (WGS) entry which is preliminary data.</text>
</comment>
<sequence length="75" mass="8647">MAKKRIRYFDGQSIRINNGYSVVAQVAFEATFKGERINHYLYSTPKQAKTAALEERAKLKGKKRCKCGRLSTYEK</sequence>
<organism evidence="1">
    <name type="scientific">marine sediment metagenome</name>
    <dbReference type="NCBI Taxonomy" id="412755"/>
    <lineage>
        <taxon>unclassified sequences</taxon>
        <taxon>metagenomes</taxon>
        <taxon>ecological metagenomes</taxon>
    </lineage>
</organism>
<accession>A0A0F9LL31</accession>
<gene>
    <name evidence="1" type="ORF">LCGC14_1568020</name>
</gene>
<evidence type="ECO:0000313" key="1">
    <source>
        <dbReference type="EMBL" id="KKM28100.1"/>
    </source>
</evidence>
<name>A0A0F9LL31_9ZZZZ</name>